<dbReference type="InterPro" id="IPR011989">
    <property type="entry name" value="ARM-like"/>
</dbReference>
<dbReference type="RefSeq" id="WP_010383811.1">
    <property type="nucleotide sequence ID" value="NZ_AHCD03000026.1"/>
</dbReference>
<keyword evidence="1" id="KW-0732">Signal</keyword>
<dbReference type="SUPFAM" id="SSF48371">
    <property type="entry name" value="ARM repeat"/>
    <property type="match status" value="1"/>
</dbReference>
<dbReference type="Pfam" id="PF13646">
    <property type="entry name" value="HEAT_2"/>
    <property type="match status" value="1"/>
</dbReference>
<proteinExistence type="predicted"/>
<name>A0A8T0CCN7_9GAMM</name>
<dbReference type="Gene3D" id="1.25.10.10">
    <property type="entry name" value="Leucine-rich Repeat Variant"/>
    <property type="match status" value="1"/>
</dbReference>
<gene>
    <name evidence="2" type="ORF">PRUB_a3151</name>
</gene>
<protein>
    <recommendedName>
        <fullName evidence="4">HEAT repeat domain-containing protein</fullName>
    </recommendedName>
</protein>
<dbReference type="EMBL" id="AHCD03000026">
    <property type="protein sequence ID" value="KAF7788473.1"/>
    <property type="molecule type" value="Genomic_DNA"/>
</dbReference>
<evidence type="ECO:0008006" key="4">
    <source>
        <dbReference type="Google" id="ProtNLM"/>
    </source>
</evidence>
<sequence>MTIARFLLACALPLGSLQAQTQCTFWGDFKTVAETNMLTLNQPSSNHLTLDGRLLYRPLMRTEKYYWLGLQLVKPTLQLDQQAVEASLYSVPFAVKIHVQTKQLMAHHFAGKLKGADQQKLLAIYQSLHSEHLQSLDLSVPSTQQEQDNLGQYQVVYSRNADQSIRRAKLAYLSTKASANLLEFRLPQVRADQFTLTLDKCGLTRLSGQNHTQIESKQGDIRIDVKQQIQFRYNPAPIPATTLLLTLGDDPTLWPQLSEAQLYPRPPAQPLKDAQQFIALLQSQDISTLSSDALAQLLYDNQIYLGALKAVIKSQSLSDQALKRLFMMVGKNDSIYAHKLLVDVYLDPEIQGKQRFRSLMGLKYAQQPLNPELVDLVMESARQTGNGEHRRLSNSAMMVLGVIAHNQQGSEFASDVAQRLTQQLRQASHSHRQVSLLAALGNSGDASQQQHIAPFLQASAPRLRQQAAESLGKMPNPQSLDYLTTQLTQEQDQDTQAALLKAIGNNELTSKQVDGLFSYSQSQPQAVRLAAVAALAQQTKTDPALKPRLKALVKKEKDQQVLRALMQAIYSH</sequence>
<comment type="caution">
    <text evidence="2">The sequence shown here is derived from an EMBL/GenBank/DDBJ whole genome shotgun (WGS) entry which is preliminary data.</text>
</comment>
<evidence type="ECO:0000313" key="2">
    <source>
        <dbReference type="EMBL" id="KAF7788473.1"/>
    </source>
</evidence>
<evidence type="ECO:0000256" key="1">
    <source>
        <dbReference type="SAM" id="SignalP"/>
    </source>
</evidence>
<dbReference type="Proteomes" id="UP000016480">
    <property type="component" value="Unassembled WGS sequence"/>
</dbReference>
<evidence type="ECO:0000313" key="3">
    <source>
        <dbReference type="Proteomes" id="UP000016480"/>
    </source>
</evidence>
<feature type="chain" id="PRO_5035914823" description="HEAT repeat domain-containing protein" evidence="1">
    <location>
        <begin position="22"/>
        <end position="572"/>
    </location>
</feature>
<reference evidence="2 3" key="1">
    <citation type="journal article" date="2012" name="J. Bacteriol.">
        <title>Genome sequence of the cycloprodigiosin-producing bacterial strain Pseudoalteromonas rubra ATCC 29570(T).</title>
        <authorList>
            <person name="Xie B.B."/>
            <person name="Shu Y.L."/>
            <person name="Qin Q.L."/>
            <person name="Rong J.C."/>
            <person name="Zhang X.Y."/>
            <person name="Chen X.L."/>
            <person name="Zhou B.C."/>
            <person name="Zhang Y.Z."/>
        </authorList>
    </citation>
    <scope>NUCLEOTIDE SEQUENCE [LARGE SCALE GENOMIC DNA]</scope>
    <source>
        <strain evidence="2 3">DSM 6842</strain>
    </source>
</reference>
<organism evidence="2 3">
    <name type="scientific">Pseudoalteromonas rubra</name>
    <dbReference type="NCBI Taxonomy" id="43658"/>
    <lineage>
        <taxon>Bacteria</taxon>
        <taxon>Pseudomonadati</taxon>
        <taxon>Pseudomonadota</taxon>
        <taxon>Gammaproteobacteria</taxon>
        <taxon>Alteromonadales</taxon>
        <taxon>Pseudoalteromonadaceae</taxon>
        <taxon>Pseudoalteromonas</taxon>
    </lineage>
</organism>
<accession>A0A8T0CCN7</accession>
<dbReference type="GeneID" id="61356506"/>
<dbReference type="AlphaFoldDB" id="A0A8T0CCN7"/>
<dbReference type="InterPro" id="IPR016024">
    <property type="entry name" value="ARM-type_fold"/>
</dbReference>
<feature type="signal peptide" evidence="1">
    <location>
        <begin position="1"/>
        <end position="21"/>
    </location>
</feature>